<dbReference type="InterPro" id="IPR025201">
    <property type="entry name" value="KdpD_TM"/>
</dbReference>
<dbReference type="InterPro" id="IPR003594">
    <property type="entry name" value="HATPase_dom"/>
</dbReference>
<comment type="subcellular location">
    <subcellularLocation>
        <location evidence="2">Membrane</location>
        <topology evidence="2">Multi-pass membrane protein</topology>
    </subcellularLocation>
</comment>
<dbReference type="SMART" id="SM00387">
    <property type="entry name" value="HATPase_c"/>
    <property type="match status" value="1"/>
</dbReference>
<feature type="domain" description="PAS" evidence="16">
    <location>
        <begin position="215"/>
        <end position="270"/>
    </location>
</feature>
<name>A0A7U4DPA4_DESPD</name>
<organism evidence="18 19">
    <name type="scientific">Desulfobulbus propionicus (strain ATCC 33891 / DSM 2032 / VKM B-1956 / 1pr3)</name>
    <dbReference type="NCBI Taxonomy" id="577650"/>
    <lineage>
        <taxon>Bacteria</taxon>
        <taxon>Pseudomonadati</taxon>
        <taxon>Thermodesulfobacteriota</taxon>
        <taxon>Desulfobulbia</taxon>
        <taxon>Desulfobulbales</taxon>
        <taxon>Desulfobulbaceae</taxon>
        <taxon>Desulfobulbus</taxon>
    </lineage>
</organism>
<dbReference type="Pfam" id="PF08448">
    <property type="entry name" value="PAS_4"/>
    <property type="match status" value="1"/>
</dbReference>
<evidence type="ECO:0000256" key="3">
    <source>
        <dbReference type="ARBA" id="ARBA00012438"/>
    </source>
</evidence>
<feature type="domain" description="PAC" evidence="17">
    <location>
        <begin position="572"/>
        <end position="624"/>
    </location>
</feature>
<dbReference type="CDD" id="cd00082">
    <property type="entry name" value="HisKA"/>
    <property type="match status" value="1"/>
</dbReference>
<feature type="domain" description="Histidine kinase" evidence="15">
    <location>
        <begin position="653"/>
        <end position="867"/>
    </location>
</feature>
<comment type="catalytic activity">
    <reaction evidence="1">
        <text>ATP + protein L-histidine = ADP + protein N-phospho-L-histidine.</text>
        <dbReference type="EC" id="2.7.13.3"/>
    </reaction>
</comment>
<evidence type="ECO:0000256" key="9">
    <source>
        <dbReference type="ARBA" id="ARBA00022840"/>
    </source>
</evidence>
<proteinExistence type="predicted"/>
<evidence type="ECO:0000256" key="13">
    <source>
        <dbReference type="SAM" id="Coils"/>
    </source>
</evidence>
<dbReference type="SMART" id="SM00388">
    <property type="entry name" value="HisKA"/>
    <property type="match status" value="1"/>
</dbReference>
<dbReference type="InterPro" id="IPR003661">
    <property type="entry name" value="HisK_dim/P_dom"/>
</dbReference>
<dbReference type="InterPro" id="IPR001610">
    <property type="entry name" value="PAC"/>
</dbReference>
<dbReference type="FunFam" id="1.10.287.130:FF:000070">
    <property type="entry name" value="Histidine kinase sensor protein"/>
    <property type="match status" value="1"/>
</dbReference>
<dbReference type="NCBIfam" id="TIGR00229">
    <property type="entry name" value="sensory_box"/>
    <property type="match status" value="3"/>
</dbReference>
<evidence type="ECO:0000256" key="1">
    <source>
        <dbReference type="ARBA" id="ARBA00000085"/>
    </source>
</evidence>
<dbReference type="AlphaFoldDB" id="A0A7U4DPA4"/>
<dbReference type="Gene3D" id="1.10.287.130">
    <property type="match status" value="1"/>
</dbReference>
<feature type="transmembrane region" description="Helical" evidence="14">
    <location>
        <begin position="124"/>
        <end position="151"/>
    </location>
</feature>
<dbReference type="KEGG" id="dpr:Despr_1692"/>
<evidence type="ECO:0000256" key="11">
    <source>
        <dbReference type="ARBA" id="ARBA00023012"/>
    </source>
</evidence>
<dbReference type="Proteomes" id="UP000006365">
    <property type="component" value="Chromosome"/>
</dbReference>
<evidence type="ECO:0000256" key="12">
    <source>
        <dbReference type="ARBA" id="ARBA00023136"/>
    </source>
</evidence>
<dbReference type="GO" id="GO:0005524">
    <property type="term" value="F:ATP binding"/>
    <property type="evidence" value="ECO:0007669"/>
    <property type="project" value="UniProtKB-KW"/>
</dbReference>
<dbReference type="InterPro" id="IPR036097">
    <property type="entry name" value="HisK_dim/P_sf"/>
</dbReference>
<dbReference type="SUPFAM" id="SSF55785">
    <property type="entry name" value="PYP-like sensor domain (PAS domain)"/>
    <property type="match status" value="3"/>
</dbReference>
<dbReference type="InterPro" id="IPR035965">
    <property type="entry name" value="PAS-like_dom_sf"/>
</dbReference>
<dbReference type="Pfam" id="PF08447">
    <property type="entry name" value="PAS_3"/>
    <property type="match status" value="1"/>
</dbReference>
<dbReference type="EC" id="2.7.13.3" evidence="3"/>
<dbReference type="PANTHER" id="PTHR42878:SF15">
    <property type="entry name" value="BACTERIOPHYTOCHROME"/>
    <property type="match status" value="1"/>
</dbReference>
<dbReference type="PROSITE" id="PS50113">
    <property type="entry name" value="PAC"/>
    <property type="match status" value="2"/>
</dbReference>
<keyword evidence="10 14" id="KW-1133">Transmembrane helix</keyword>
<evidence type="ECO:0000313" key="18">
    <source>
        <dbReference type="EMBL" id="ADW17844.1"/>
    </source>
</evidence>
<dbReference type="InterPro" id="IPR000014">
    <property type="entry name" value="PAS"/>
</dbReference>
<evidence type="ECO:0000256" key="6">
    <source>
        <dbReference type="ARBA" id="ARBA00022692"/>
    </source>
</evidence>
<dbReference type="GO" id="GO:0030295">
    <property type="term" value="F:protein kinase activator activity"/>
    <property type="evidence" value="ECO:0007669"/>
    <property type="project" value="TreeGrafter"/>
</dbReference>
<keyword evidence="5" id="KW-0808">Transferase</keyword>
<feature type="domain" description="PAC" evidence="17">
    <location>
        <begin position="407"/>
        <end position="464"/>
    </location>
</feature>
<dbReference type="RefSeq" id="WP_015724385.1">
    <property type="nucleotide sequence ID" value="NC_014972.1"/>
</dbReference>
<evidence type="ECO:0000259" key="15">
    <source>
        <dbReference type="PROSITE" id="PS50109"/>
    </source>
</evidence>
<evidence type="ECO:0000256" key="4">
    <source>
        <dbReference type="ARBA" id="ARBA00022553"/>
    </source>
</evidence>
<evidence type="ECO:0000313" key="19">
    <source>
        <dbReference type="Proteomes" id="UP000006365"/>
    </source>
</evidence>
<evidence type="ECO:0000256" key="7">
    <source>
        <dbReference type="ARBA" id="ARBA00022741"/>
    </source>
</evidence>
<dbReference type="GO" id="GO:0016020">
    <property type="term" value="C:membrane"/>
    <property type="evidence" value="ECO:0007669"/>
    <property type="project" value="UniProtKB-SubCell"/>
</dbReference>
<dbReference type="Pfam" id="PF13426">
    <property type="entry name" value="PAS_9"/>
    <property type="match status" value="1"/>
</dbReference>
<evidence type="ECO:0000256" key="10">
    <source>
        <dbReference type="ARBA" id="ARBA00022989"/>
    </source>
</evidence>
<dbReference type="Pfam" id="PF00512">
    <property type="entry name" value="HisKA"/>
    <property type="match status" value="1"/>
</dbReference>
<evidence type="ECO:0000256" key="14">
    <source>
        <dbReference type="SAM" id="Phobius"/>
    </source>
</evidence>
<dbReference type="InterPro" id="IPR038318">
    <property type="entry name" value="KdpD_sf"/>
</dbReference>
<dbReference type="SMART" id="SM00086">
    <property type="entry name" value="PAC"/>
    <property type="match status" value="3"/>
</dbReference>
<dbReference type="InterPro" id="IPR050351">
    <property type="entry name" value="BphY/WalK/GraS-like"/>
</dbReference>
<keyword evidence="7" id="KW-0547">Nucleotide-binding</keyword>
<dbReference type="Gene3D" id="1.20.120.620">
    <property type="entry name" value="Backbone structure of the membrane domain of e. Coli histidine kinase receptor kdpd"/>
    <property type="match status" value="1"/>
</dbReference>
<dbReference type="InterPro" id="IPR036890">
    <property type="entry name" value="HATPase_C_sf"/>
</dbReference>
<evidence type="ECO:0000256" key="5">
    <source>
        <dbReference type="ARBA" id="ARBA00022679"/>
    </source>
</evidence>
<dbReference type="PROSITE" id="PS50109">
    <property type="entry name" value="HIS_KIN"/>
    <property type="match status" value="1"/>
</dbReference>
<keyword evidence="9" id="KW-0067">ATP-binding</keyword>
<dbReference type="EMBL" id="CP002364">
    <property type="protein sequence ID" value="ADW17844.1"/>
    <property type="molecule type" value="Genomic_DNA"/>
</dbReference>
<dbReference type="InterPro" id="IPR005467">
    <property type="entry name" value="His_kinase_dom"/>
</dbReference>
<dbReference type="InterPro" id="IPR013655">
    <property type="entry name" value="PAS_fold_3"/>
</dbReference>
<dbReference type="InterPro" id="IPR013656">
    <property type="entry name" value="PAS_4"/>
</dbReference>
<keyword evidence="8 18" id="KW-0418">Kinase</keyword>
<dbReference type="Gene3D" id="3.30.450.20">
    <property type="entry name" value="PAS domain"/>
    <property type="match status" value="3"/>
</dbReference>
<dbReference type="GO" id="GO:0007234">
    <property type="term" value="P:osmosensory signaling via phosphorelay pathway"/>
    <property type="evidence" value="ECO:0007669"/>
    <property type="project" value="TreeGrafter"/>
</dbReference>
<feature type="transmembrane region" description="Helical" evidence="14">
    <location>
        <begin position="92"/>
        <end position="112"/>
    </location>
</feature>
<dbReference type="Pfam" id="PF13493">
    <property type="entry name" value="DUF4118"/>
    <property type="match status" value="1"/>
</dbReference>
<feature type="coiled-coil region" evidence="13">
    <location>
        <begin position="615"/>
        <end position="646"/>
    </location>
</feature>
<dbReference type="InterPro" id="IPR000700">
    <property type="entry name" value="PAS-assoc_C"/>
</dbReference>
<evidence type="ECO:0000259" key="16">
    <source>
        <dbReference type="PROSITE" id="PS50112"/>
    </source>
</evidence>
<dbReference type="GO" id="GO:0000155">
    <property type="term" value="F:phosphorelay sensor kinase activity"/>
    <property type="evidence" value="ECO:0007669"/>
    <property type="project" value="InterPro"/>
</dbReference>
<dbReference type="PRINTS" id="PR00344">
    <property type="entry name" value="BCTRLSENSOR"/>
</dbReference>
<dbReference type="PANTHER" id="PTHR42878">
    <property type="entry name" value="TWO-COMPONENT HISTIDINE KINASE"/>
    <property type="match status" value="1"/>
</dbReference>
<dbReference type="CDD" id="cd00130">
    <property type="entry name" value="PAS"/>
    <property type="match status" value="3"/>
</dbReference>
<protein>
    <recommendedName>
        <fullName evidence="3">histidine kinase</fullName>
        <ecNumber evidence="3">2.7.13.3</ecNumber>
    </recommendedName>
</protein>
<dbReference type="SMART" id="SM00091">
    <property type="entry name" value="PAS"/>
    <property type="match status" value="3"/>
</dbReference>
<dbReference type="Pfam" id="PF02518">
    <property type="entry name" value="HATPase_c"/>
    <property type="match status" value="1"/>
</dbReference>
<reference evidence="18 19" key="1">
    <citation type="journal article" date="2011" name="Stand. Genomic Sci.">
        <title>Complete genome sequence of Desulfobulbus propionicus type strain (1pr3).</title>
        <authorList>
            <person name="Pagani I."/>
            <person name="Lapidus A."/>
            <person name="Nolan M."/>
            <person name="Lucas S."/>
            <person name="Hammon N."/>
            <person name="Deshpande S."/>
            <person name="Cheng J.F."/>
            <person name="Chertkov O."/>
            <person name="Davenport K."/>
            <person name="Tapia R."/>
            <person name="Han C."/>
            <person name="Goodwin L."/>
            <person name="Pitluck S."/>
            <person name="Liolios K."/>
            <person name="Mavromatis K."/>
            <person name="Ivanova N."/>
            <person name="Mikhailova N."/>
            <person name="Pati A."/>
            <person name="Chen A."/>
            <person name="Palaniappan K."/>
            <person name="Land M."/>
            <person name="Hauser L."/>
            <person name="Chang Y.J."/>
            <person name="Jeffries C.D."/>
            <person name="Detter J.C."/>
            <person name="Brambilla E."/>
            <person name="Kannan K.P."/>
            <person name="Djao O.D."/>
            <person name="Rohde M."/>
            <person name="Pukall R."/>
            <person name="Spring S."/>
            <person name="Goker M."/>
            <person name="Sikorski J."/>
            <person name="Woyke T."/>
            <person name="Bristow J."/>
            <person name="Eisen J.A."/>
            <person name="Markowitz V."/>
            <person name="Hugenholtz P."/>
            <person name="Kyrpides N.C."/>
            <person name="Klenk H.P."/>
        </authorList>
    </citation>
    <scope>NUCLEOTIDE SEQUENCE [LARGE SCALE GENOMIC DNA]</scope>
    <source>
        <strain evidence="19">ATCC 33891 / DSM 2032 / 1pr3</strain>
    </source>
</reference>
<dbReference type="GO" id="GO:0000156">
    <property type="term" value="F:phosphorelay response regulator activity"/>
    <property type="evidence" value="ECO:0007669"/>
    <property type="project" value="TreeGrafter"/>
</dbReference>
<feature type="transmembrane region" description="Helical" evidence="14">
    <location>
        <begin position="171"/>
        <end position="191"/>
    </location>
</feature>
<evidence type="ECO:0000256" key="2">
    <source>
        <dbReference type="ARBA" id="ARBA00004141"/>
    </source>
</evidence>
<dbReference type="FunFam" id="3.30.565.10:FF:000006">
    <property type="entry name" value="Sensor histidine kinase WalK"/>
    <property type="match status" value="1"/>
</dbReference>
<feature type="transmembrane region" description="Helical" evidence="14">
    <location>
        <begin position="6"/>
        <end position="25"/>
    </location>
</feature>
<keyword evidence="4" id="KW-0597">Phosphoprotein</keyword>
<keyword evidence="6 14" id="KW-0812">Transmembrane</keyword>
<dbReference type="Gene3D" id="3.30.565.10">
    <property type="entry name" value="Histidine kinase-like ATPase, C-terminal domain"/>
    <property type="match status" value="1"/>
</dbReference>
<dbReference type="SUPFAM" id="SSF47384">
    <property type="entry name" value="Homodimeric domain of signal transducing histidine kinase"/>
    <property type="match status" value="1"/>
</dbReference>
<dbReference type="InterPro" id="IPR004358">
    <property type="entry name" value="Sig_transdc_His_kin-like_C"/>
</dbReference>
<sequence length="872" mass="98067">MTRRRYILVVTGGYVLLALAWILLSDQLLATVGDSQSIAWISRAKGVFFVLVTSMALFSVLHAVPAAESDIRATTMDEGLFDLVSAHPLPGWLAYILAAALTGVVLCLRLLLPVPIEKRPLMFMFALPIIVSALFGGLGPGLFATLVSTLLTLYALIPPAGSFTIGAEQDLFQLSLLIVNGLIISLVSGAVHRLRRKDRLRVHQLNEALAALQESAERFRTLFEAAPIAMTLTNEAKVFLARNARMEQLFGYTPAELVTVDDWWHLAYPDPVYRAEVQASWNAALSRLGPDNKTVMGGDFRVRCKDGTERLVRFFATLMPEGQLTILLDETDRHQAERRLRLWAESFDQAQLALVIADAQTNTIVAANPAFARQRGYGREELTGMPLSRLFPADRQQDLNDLVATLRSTSHGLFQTEHVTKEGHRFPVLIDITALYDQEGRPVNRIAYVLDITEKEQAERALAEALERQRDGRIAALNQMQDANIARGKAEAVLAALRESEERLALFIEHAPAALAMFDRDMRYLAVSRRWLHNYSIGEAVVLGQCHYDIFPEIGPDWKELHRRGLAGEILHRDEDRFERANGQTQWERWEIRPWHTATGDIGGILIFSEDITRFKEAEMEIRQLNAELEQRVAERTAELTAANRELDSFAYAVSHDLRAPLRAMNGFSQALIEDYGDLLQGEARVYLEQIIIGSRKMGELIDGLLALSRSTRGELQRQRVNLSTMARQIMEDLAAAEPQRQVRWHIEPNLLVRGDRAMLEVVVRNLLANAWKYTCRRDEAIIRVFSRKEGDVTYMCIEDNGAGFDPAHADKLFQPFQRLHRQEEFPGIGIGLATVQRIVHRHGGRLHARGEKGQGATFCFSLSGEMSTMEE</sequence>
<keyword evidence="19" id="KW-1185">Reference proteome</keyword>
<keyword evidence="13" id="KW-0175">Coiled coil</keyword>
<feature type="domain" description="PAS" evidence="16">
    <location>
        <begin position="336"/>
        <end position="409"/>
    </location>
</feature>
<accession>A0A7U4DPA4</accession>
<evidence type="ECO:0000259" key="17">
    <source>
        <dbReference type="PROSITE" id="PS50113"/>
    </source>
</evidence>
<dbReference type="PROSITE" id="PS50112">
    <property type="entry name" value="PAS"/>
    <property type="match status" value="2"/>
</dbReference>
<gene>
    <name evidence="18" type="ordered locus">Despr_1692</name>
</gene>
<keyword evidence="12 14" id="KW-0472">Membrane</keyword>
<dbReference type="SUPFAM" id="SSF55874">
    <property type="entry name" value="ATPase domain of HSP90 chaperone/DNA topoisomerase II/histidine kinase"/>
    <property type="match status" value="1"/>
</dbReference>
<keyword evidence="11" id="KW-0902">Two-component regulatory system</keyword>
<evidence type="ECO:0000256" key="8">
    <source>
        <dbReference type="ARBA" id="ARBA00022777"/>
    </source>
</evidence>